<dbReference type="AlphaFoldDB" id="A0A0D6JL91"/>
<accession>A0A0D6JL91</accession>
<dbReference type="OrthoDB" id="7928143at2"/>
<dbReference type="Pfam" id="PF05708">
    <property type="entry name" value="Peptidase_C92"/>
    <property type="match status" value="1"/>
</dbReference>
<dbReference type="KEGG" id="fiy:BN1229_v1_3875"/>
<evidence type="ECO:0000313" key="2">
    <source>
        <dbReference type="Proteomes" id="UP000033187"/>
    </source>
</evidence>
<dbReference type="Gene3D" id="3.90.1720.10">
    <property type="entry name" value="endopeptidase domain like (from Nostoc punctiforme)"/>
    <property type="match status" value="1"/>
</dbReference>
<dbReference type="EMBL" id="LN829119">
    <property type="protein sequence ID" value="CPR22442.1"/>
    <property type="molecule type" value="Genomic_DNA"/>
</dbReference>
<proteinExistence type="predicted"/>
<dbReference type="InterPro" id="IPR024453">
    <property type="entry name" value="Peptidase_C92"/>
</dbReference>
<dbReference type="RefSeq" id="WP_052744062.1">
    <property type="nucleotide sequence ID" value="NZ_LN829118.1"/>
</dbReference>
<dbReference type="InterPro" id="IPR038765">
    <property type="entry name" value="Papain-like_cys_pep_sf"/>
</dbReference>
<dbReference type="SUPFAM" id="SSF54001">
    <property type="entry name" value="Cysteine proteinases"/>
    <property type="match status" value="1"/>
</dbReference>
<dbReference type="Proteomes" id="UP000033187">
    <property type="component" value="Chromosome 1"/>
</dbReference>
<dbReference type="KEGG" id="fil:BN1229_v1_3885"/>
<reference evidence="2" key="1">
    <citation type="submission" date="2015-02" db="EMBL/GenBank/DDBJ databases">
        <authorList>
            <person name="Chooi Y.-H."/>
        </authorList>
    </citation>
    <scope>NUCLEOTIDE SEQUENCE [LARGE SCALE GENOMIC DNA]</scope>
    <source>
        <strain evidence="2">strain Y</strain>
    </source>
</reference>
<sequence>MNTSTGPAKLLNDVTAFKAEITKPVSTTSQLASNLDQLYQAFEQVDFAQYDIAQHRETAPEIMAALFDLRVALRGQVGQWHDAGAMSRHAIKRARDCLRALRYASDIVGELWIGFASLPADAKTFRAFTGPHHNTQVPAALAGPARLPFQSGDVVLVRGRLHNSAAIARIGDIDSQFSHVFIIYVDPNGSHWAVEALIEDGSVIQPLAKVLGHDLGRAIVFRHRDPALAQRAAYVIHDRVRLSLSPQGKHIPYDFTMRLDNDPRALFCSKLVRRAYKEASDHKFILPTFPTRLDMKNRDFVDRIGVQTTETFAPGEMELEPAFDVVAEWQDYRVTSDLRLQDIVMDKIFEWMERDGFRFSETFKIRLISIFGRLSSYLSNDVKDMIDNIIPKVPSNMKRSAVAAIAMLHQTAQPLLEELRKLEADRIRQSDLPMHPREVRDHLERMRQEAGKEIGYLKIPRR</sequence>
<evidence type="ECO:0000313" key="1">
    <source>
        <dbReference type="EMBL" id="CPR22442.1"/>
    </source>
</evidence>
<keyword evidence="2" id="KW-1185">Reference proteome</keyword>
<gene>
    <name evidence="1" type="ORF">YBN1229_v1_3875</name>
</gene>
<name>A0A0D6JL91_9HYPH</name>
<organism evidence="1 2">
    <name type="scientific">Candidatus Filomicrobium marinum</name>
    <dbReference type="NCBI Taxonomy" id="1608628"/>
    <lineage>
        <taxon>Bacteria</taxon>
        <taxon>Pseudomonadati</taxon>
        <taxon>Pseudomonadota</taxon>
        <taxon>Alphaproteobacteria</taxon>
        <taxon>Hyphomicrobiales</taxon>
        <taxon>Hyphomicrobiaceae</taxon>
        <taxon>Filomicrobium</taxon>
    </lineage>
</organism>
<protein>
    <submittedName>
        <fullName evidence="1">Uncharacterized protein</fullName>
    </submittedName>
</protein>